<evidence type="ECO:0000313" key="3">
    <source>
        <dbReference type="Proteomes" id="UP000186817"/>
    </source>
</evidence>
<reference evidence="2 3" key="1">
    <citation type="submission" date="2016-02" db="EMBL/GenBank/DDBJ databases">
        <title>Genome analysis of coral dinoflagellate symbionts highlights evolutionary adaptations to a symbiotic lifestyle.</title>
        <authorList>
            <person name="Aranda M."/>
            <person name="Li Y."/>
            <person name="Liew Y.J."/>
            <person name="Baumgarten S."/>
            <person name="Simakov O."/>
            <person name="Wilson M."/>
            <person name="Piel J."/>
            <person name="Ashoor H."/>
            <person name="Bougouffa S."/>
            <person name="Bajic V.B."/>
            <person name="Ryu T."/>
            <person name="Ravasi T."/>
            <person name="Bayer T."/>
            <person name="Micklem G."/>
            <person name="Kim H."/>
            <person name="Bhak J."/>
            <person name="Lajeunesse T.C."/>
            <person name="Voolstra C.R."/>
        </authorList>
    </citation>
    <scope>NUCLEOTIDE SEQUENCE [LARGE SCALE GENOMIC DNA]</scope>
    <source>
        <strain evidence="2 3">CCMP2467</strain>
    </source>
</reference>
<comment type="caution">
    <text evidence="2">The sequence shown here is derived from an EMBL/GenBank/DDBJ whole genome shotgun (WGS) entry which is preliminary data.</text>
</comment>
<name>A0A1Q9E2M4_SYMMI</name>
<dbReference type="Gene3D" id="1.25.40.10">
    <property type="entry name" value="Tetratricopeptide repeat domain"/>
    <property type="match status" value="1"/>
</dbReference>
<dbReference type="Proteomes" id="UP000186817">
    <property type="component" value="Unassembled WGS sequence"/>
</dbReference>
<proteinExistence type="predicted"/>
<evidence type="ECO:0000256" key="1">
    <source>
        <dbReference type="SAM" id="SignalP"/>
    </source>
</evidence>
<keyword evidence="1" id="KW-0732">Signal</keyword>
<gene>
    <name evidence="2" type="ORF">AK812_SmicGene15561</name>
</gene>
<organism evidence="2 3">
    <name type="scientific">Symbiodinium microadriaticum</name>
    <name type="common">Dinoflagellate</name>
    <name type="synonym">Zooxanthella microadriatica</name>
    <dbReference type="NCBI Taxonomy" id="2951"/>
    <lineage>
        <taxon>Eukaryota</taxon>
        <taxon>Sar</taxon>
        <taxon>Alveolata</taxon>
        <taxon>Dinophyceae</taxon>
        <taxon>Suessiales</taxon>
        <taxon>Symbiodiniaceae</taxon>
        <taxon>Symbiodinium</taxon>
    </lineage>
</organism>
<dbReference type="EMBL" id="LSRX01000284">
    <property type="protein sequence ID" value="OLQ01682.1"/>
    <property type="molecule type" value="Genomic_DNA"/>
</dbReference>
<keyword evidence="3" id="KW-1185">Reference proteome</keyword>
<sequence>MGKASPHRIQAIAAAVTAVILPQTAASPGLNPGVPPTVPVRSVDAVPRPSSSAERHRAKKATWAAADTGLSGDSCDASTSWVCTPGFHVVREAKPTTDAEMTICSVDTRGGQQPLEVQSPARHEAERLGVAAHALPAACPLVWSHFSALVVELPVLGREDLFWRALEGFEEQLGETFPTQSMETLDLVHEIAELLQEVGDAAEAEKLFRRVLSGREAAL</sequence>
<dbReference type="InterPro" id="IPR011990">
    <property type="entry name" value="TPR-like_helical_dom_sf"/>
</dbReference>
<dbReference type="OrthoDB" id="10323111at2759"/>
<feature type="chain" id="PRO_5010286994" evidence="1">
    <location>
        <begin position="27"/>
        <end position="219"/>
    </location>
</feature>
<evidence type="ECO:0000313" key="2">
    <source>
        <dbReference type="EMBL" id="OLQ01682.1"/>
    </source>
</evidence>
<accession>A0A1Q9E2M4</accession>
<feature type="signal peptide" evidence="1">
    <location>
        <begin position="1"/>
        <end position="26"/>
    </location>
</feature>
<dbReference type="AlphaFoldDB" id="A0A1Q9E2M4"/>
<protein>
    <submittedName>
        <fullName evidence="2">Uncharacterized protein</fullName>
    </submittedName>
</protein>